<feature type="compositionally biased region" description="Basic and acidic residues" evidence="1">
    <location>
        <begin position="127"/>
        <end position="136"/>
    </location>
</feature>
<feature type="compositionally biased region" description="Basic and acidic residues" evidence="1">
    <location>
        <begin position="70"/>
        <end position="79"/>
    </location>
</feature>
<organism evidence="2 3">
    <name type="scientific">Amniculicola lignicola CBS 123094</name>
    <dbReference type="NCBI Taxonomy" id="1392246"/>
    <lineage>
        <taxon>Eukaryota</taxon>
        <taxon>Fungi</taxon>
        <taxon>Dikarya</taxon>
        <taxon>Ascomycota</taxon>
        <taxon>Pezizomycotina</taxon>
        <taxon>Dothideomycetes</taxon>
        <taxon>Pleosporomycetidae</taxon>
        <taxon>Pleosporales</taxon>
        <taxon>Amniculicolaceae</taxon>
        <taxon>Amniculicola</taxon>
    </lineage>
</organism>
<proteinExistence type="predicted"/>
<feature type="compositionally biased region" description="Acidic residues" evidence="1">
    <location>
        <begin position="294"/>
        <end position="313"/>
    </location>
</feature>
<protein>
    <recommendedName>
        <fullName evidence="4">Zn(2)-C6 fungal-type domain-containing protein</fullName>
    </recommendedName>
</protein>
<keyword evidence="3" id="KW-1185">Reference proteome</keyword>
<accession>A0A6A5WWB0</accession>
<dbReference type="AlphaFoldDB" id="A0A6A5WWB0"/>
<feature type="compositionally biased region" description="Polar residues" evidence="1">
    <location>
        <begin position="137"/>
        <end position="149"/>
    </location>
</feature>
<gene>
    <name evidence="2" type="ORF">P154DRAFT_155166</name>
</gene>
<name>A0A6A5WWB0_9PLEO</name>
<sequence>MAPEQQHSTAHEAIASAIASLGRLDRLTRFTNLEDRELEQVVLRDVLQKTVDMAAVFMTRENLAKEIESIMSPKTDHQNRPNNADSVLVKEGSGTGSTATSSPATDASSQHRSVGKPPTSTATRSNNRREEQRSEHTIQSIDEPSSTRTPVPVITAKTPDENIRQSTNGTQVKEEETQEETASRDGAPGHVQTVPQFPTYVPPRPLLRPDRETHERDVQRLLGRATTAMRLGLDNDLPLGVRATTEEHVINGEGPRENGVAGQNQVEMGDNSEFEYHDTSPSVEGSTVFKEEDFKEEEQEDGEEDEKEEEDEEYEYPIIDTFNVQRAPRHRAQADTAAATVFRMPHVLPPRSTTTEGDRHRDHARIVAELAAATTVSLPRRQSIAHTQLINGSYGMDAPIPCSNCKKQGRRCRVYKPGFGGGKRCADCRNGGGSGGSGVCDILGMEAPVQL</sequence>
<dbReference type="EMBL" id="ML977580">
    <property type="protein sequence ID" value="KAF2001906.1"/>
    <property type="molecule type" value="Genomic_DNA"/>
</dbReference>
<feature type="compositionally biased region" description="Low complexity" evidence="1">
    <location>
        <begin position="96"/>
        <end position="108"/>
    </location>
</feature>
<evidence type="ECO:0000313" key="3">
    <source>
        <dbReference type="Proteomes" id="UP000799779"/>
    </source>
</evidence>
<feature type="region of interest" description="Disordered" evidence="1">
    <location>
        <begin position="70"/>
        <end position="209"/>
    </location>
</feature>
<evidence type="ECO:0008006" key="4">
    <source>
        <dbReference type="Google" id="ProtNLM"/>
    </source>
</evidence>
<feature type="region of interest" description="Disordered" evidence="1">
    <location>
        <begin position="272"/>
        <end position="313"/>
    </location>
</feature>
<evidence type="ECO:0000313" key="2">
    <source>
        <dbReference type="EMBL" id="KAF2001906.1"/>
    </source>
</evidence>
<evidence type="ECO:0000256" key="1">
    <source>
        <dbReference type="SAM" id="MobiDB-lite"/>
    </source>
</evidence>
<dbReference type="Proteomes" id="UP000799779">
    <property type="component" value="Unassembled WGS sequence"/>
</dbReference>
<reference evidence="2" key="1">
    <citation type="journal article" date="2020" name="Stud. Mycol.">
        <title>101 Dothideomycetes genomes: a test case for predicting lifestyles and emergence of pathogens.</title>
        <authorList>
            <person name="Haridas S."/>
            <person name="Albert R."/>
            <person name="Binder M."/>
            <person name="Bloem J."/>
            <person name="Labutti K."/>
            <person name="Salamov A."/>
            <person name="Andreopoulos B."/>
            <person name="Baker S."/>
            <person name="Barry K."/>
            <person name="Bills G."/>
            <person name="Bluhm B."/>
            <person name="Cannon C."/>
            <person name="Castanera R."/>
            <person name="Culley D."/>
            <person name="Daum C."/>
            <person name="Ezra D."/>
            <person name="Gonzalez J."/>
            <person name="Henrissat B."/>
            <person name="Kuo A."/>
            <person name="Liang C."/>
            <person name="Lipzen A."/>
            <person name="Lutzoni F."/>
            <person name="Magnuson J."/>
            <person name="Mondo S."/>
            <person name="Nolan M."/>
            <person name="Ohm R."/>
            <person name="Pangilinan J."/>
            <person name="Park H.-J."/>
            <person name="Ramirez L."/>
            <person name="Alfaro M."/>
            <person name="Sun H."/>
            <person name="Tritt A."/>
            <person name="Yoshinaga Y."/>
            <person name="Zwiers L.-H."/>
            <person name="Turgeon B."/>
            <person name="Goodwin S."/>
            <person name="Spatafora J."/>
            <person name="Crous P."/>
            <person name="Grigoriev I."/>
        </authorList>
    </citation>
    <scope>NUCLEOTIDE SEQUENCE</scope>
    <source>
        <strain evidence="2">CBS 123094</strain>
    </source>
</reference>
<dbReference type="OrthoDB" id="3794887at2759"/>